<protein>
    <submittedName>
        <fullName evidence="1">Uncharacterized protein</fullName>
    </submittedName>
</protein>
<reference evidence="1" key="1">
    <citation type="submission" date="2014-09" db="EMBL/GenBank/DDBJ databases">
        <authorList>
            <person name="Magalhaes I.L.F."/>
            <person name="Oliveira U."/>
            <person name="Santos F.R."/>
            <person name="Vidigal T.H.D.A."/>
            <person name="Brescovit A.D."/>
            <person name="Santos A.J."/>
        </authorList>
    </citation>
    <scope>NUCLEOTIDE SEQUENCE</scope>
    <source>
        <tissue evidence="1">Shoot tissue taken approximately 20 cm above the soil surface</tissue>
    </source>
</reference>
<sequence length="90" mass="10373">MELWYIEPLLCMTLSSRFASRYLEGKLLQWKFGILSRHGSPNFLSGRFDWQNLLSCASPLELSVSSLIGFMLSLAALCRERFPIKETLTR</sequence>
<proteinExistence type="predicted"/>
<reference evidence="1" key="2">
    <citation type="journal article" date="2015" name="Data Brief">
        <title>Shoot transcriptome of the giant reed, Arundo donax.</title>
        <authorList>
            <person name="Barrero R.A."/>
            <person name="Guerrero F.D."/>
            <person name="Moolhuijzen P."/>
            <person name="Goolsby J.A."/>
            <person name="Tidwell J."/>
            <person name="Bellgard S.E."/>
            <person name="Bellgard M.I."/>
        </authorList>
    </citation>
    <scope>NUCLEOTIDE SEQUENCE</scope>
    <source>
        <tissue evidence="1">Shoot tissue taken approximately 20 cm above the soil surface</tissue>
    </source>
</reference>
<name>A0A0A9DD77_ARUDO</name>
<organism evidence="1">
    <name type="scientific">Arundo donax</name>
    <name type="common">Giant reed</name>
    <name type="synonym">Donax arundinaceus</name>
    <dbReference type="NCBI Taxonomy" id="35708"/>
    <lineage>
        <taxon>Eukaryota</taxon>
        <taxon>Viridiplantae</taxon>
        <taxon>Streptophyta</taxon>
        <taxon>Embryophyta</taxon>
        <taxon>Tracheophyta</taxon>
        <taxon>Spermatophyta</taxon>
        <taxon>Magnoliopsida</taxon>
        <taxon>Liliopsida</taxon>
        <taxon>Poales</taxon>
        <taxon>Poaceae</taxon>
        <taxon>PACMAD clade</taxon>
        <taxon>Arundinoideae</taxon>
        <taxon>Arundineae</taxon>
        <taxon>Arundo</taxon>
    </lineage>
</organism>
<dbReference type="AlphaFoldDB" id="A0A0A9DD77"/>
<accession>A0A0A9DD77</accession>
<dbReference type="EMBL" id="GBRH01212099">
    <property type="protein sequence ID" value="JAD85796.1"/>
    <property type="molecule type" value="Transcribed_RNA"/>
</dbReference>
<evidence type="ECO:0000313" key="1">
    <source>
        <dbReference type="EMBL" id="JAD85796.1"/>
    </source>
</evidence>